<sequence>MIRKLTGSIAIVLLIFMSLQAQLEYRIHNRGMLHETVFNDGTIGRPWQTGEAGNRATTPVMEWPPYSAAIVEGIEYSGQHNILGAGMYMAANLDGKPGKDNRIYALCGGVGASSPEKVVGVWSFPLSMEEIDNYPVLPNGELNPDYDPDEAEQIIIAKWATPLGVTVTRTSRQWSYPDYDDFIIYEYELEYTGDTDGNPETIEQTTTLKDFMALFIYGFAPSMYGYQRVYQEWKYEGGIYRGDQNTYWDADYWLAFNLNLRTNLREEWAKPEPNYDLFKEQAEAGYLGGGLLSPQAPGYAILYYDTTHLAIVDPFNPERNESEAVKILRTVAGEYFELDEHGHIKQPWSNKVSTGNTRSSKMKDMSINPDNRWSGVYSEGSTTWPEVPSPRWYGRAAFNYRQSVDAGQKHTVFGPYTLHHGDKLYYSIAEVVGYGGQAGKRVEGGPAVNGVLQQWNRIPSWDRVVTYNGQKYTEQGYLTQYGYPDYVNSEVRTVQQVTHKAFEAYLGHEPEIPVWPEDNSRHGVYQIPIPPPAPAIYVENTPKAEVRIQWGPQVESFDAPRLTGPVDHYNVYRGVMGLGPWKLLGSIPVGQRSGDYYEFLDTDQDFKIGETRYYAVTSVDANGNESGKTNIVKHVKNIGAVEKLSDVHVVPNPFVLKSGFTGAGEVDKKIGFYKLPRQCTIRIFSYSGQLVETIEHNDPVYSTEWFQVTRNGQDIASGIYFYVVTTPQGEQTSGKFIVIK</sequence>
<gene>
    <name evidence="1" type="ORF">ENL21_03225</name>
</gene>
<dbReference type="InterPro" id="IPR026444">
    <property type="entry name" value="Secre_tail"/>
</dbReference>
<dbReference type="EMBL" id="DRTD01000232">
    <property type="protein sequence ID" value="HHE54768.1"/>
    <property type="molecule type" value="Genomic_DNA"/>
</dbReference>
<dbReference type="Gene3D" id="2.60.40.4070">
    <property type="match status" value="1"/>
</dbReference>
<dbReference type="InterPro" id="IPR013783">
    <property type="entry name" value="Ig-like_fold"/>
</dbReference>
<dbReference type="NCBIfam" id="TIGR04183">
    <property type="entry name" value="Por_Secre_tail"/>
    <property type="match status" value="1"/>
</dbReference>
<accession>A0A7V5H5C6</accession>
<evidence type="ECO:0000313" key="1">
    <source>
        <dbReference type="EMBL" id="HHE54768.1"/>
    </source>
</evidence>
<dbReference type="AlphaFoldDB" id="A0A7V5H5C6"/>
<name>A0A7V5H5C6_CALAY</name>
<organism evidence="1">
    <name type="scientific">Caldithrix abyssi</name>
    <dbReference type="NCBI Taxonomy" id="187145"/>
    <lineage>
        <taxon>Bacteria</taxon>
        <taxon>Pseudomonadati</taxon>
        <taxon>Calditrichota</taxon>
        <taxon>Calditrichia</taxon>
        <taxon>Calditrichales</taxon>
        <taxon>Calditrichaceae</taxon>
        <taxon>Caldithrix</taxon>
    </lineage>
</organism>
<dbReference type="Gene3D" id="2.60.40.10">
    <property type="entry name" value="Immunoglobulins"/>
    <property type="match status" value="1"/>
</dbReference>
<proteinExistence type="predicted"/>
<dbReference type="Proteomes" id="UP000886111">
    <property type="component" value="Unassembled WGS sequence"/>
</dbReference>
<reference evidence="1" key="1">
    <citation type="journal article" date="2020" name="mSystems">
        <title>Genome- and Community-Level Interaction Insights into Carbon Utilization and Element Cycling Functions of Hydrothermarchaeota in Hydrothermal Sediment.</title>
        <authorList>
            <person name="Zhou Z."/>
            <person name="Liu Y."/>
            <person name="Xu W."/>
            <person name="Pan J."/>
            <person name="Luo Z.H."/>
            <person name="Li M."/>
        </authorList>
    </citation>
    <scope>NUCLEOTIDE SEQUENCE [LARGE SCALE GENOMIC DNA]</scope>
    <source>
        <strain evidence="1">HyVt-76</strain>
    </source>
</reference>
<protein>
    <submittedName>
        <fullName evidence="1">T9SS type A sorting domain-containing protein</fullName>
    </submittedName>
</protein>
<comment type="caution">
    <text evidence="1">The sequence shown here is derived from an EMBL/GenBank/DDBJ whole genome shotgun (WGS) entry which is preliminary data.</text>
</comment>